<accession>A0A433D2Z1</accession>
<keyword evidence="2" id="KW-1185">Reference proteome</keyword>
<dbReference type="EMBL" id="RBNI01007651">
    <property type="protein sequence ID" value="RUP45210.1"/>
    <property type="molecule type" value="Genomic_DNA"/>
</dbReference>
<organism evidence="1 2">
    <name type="scientific">Jimgerdemannia flammicorona</name>
    <dbReference type="NCBI Taxonomy" id="994334"/>
    <lineage>
        <taxon>Eukaryota</taxon>
        <taxon>Fungi</taxon>
        <taxon>Fungi incertae sedis</taxon>
        <taxon>Mucoromycota</taxon>
        <taxon>Mucoromycotina</taxon>
        <taxon>Endogonomycetes</taxon>
        <taxon>Endogonales</taxon>
        <taxon>Endogonaceae</taxon>
        <taxon>Jimgerdemannia</taxon>
    </lineage>
</organism>
<name>A0A433D2Z1_9FUNG</name>
<comment type="caution">
    <text evidence="1">The sequence shown here is derived from an EMBL/GenBank/DDBJ whole genome shotgun (WGS) entry which is preliminary data.</text>
</comment>
<evidence type="ECO:0000313" key="2">
    <source>
        <dbReference type="Proteomes" id="UP000268093"/>
    </source>
</evidence>
<reference evidence="1 2" key="1">
    <citation type="journal article" date="2018" name="New Phytol.">
        <title>Phylogenomics of Endogonaceae and evolution of mycorrhizas within Mucoromycota.</title>
        <authorList>
            <person name="Chang Y."/>
            <person name="Desiro A."/>
            <person name="Na H."/>
            <person name="Sandor L."/>
            <person name="Lipzen A."/>
            <person name="Clum A."/>
            <person name="Barry K."/>
            <person name="Grigoriev I.V."/>
            <person name="Martin F.M."/>
            <person name="Stajich J.E."/>
            <person name="Smith M.E."/>
            <person name="Bonito G."/>
            <person name="Spatafora J.W."/>
        </authorList>
    </citation>
    <scope>NUCLEOTIDE SEQUENCE [LARGE SCALE GENOMIC DNA]</scope>
    <source>
        <strain evidence="1 2">GMNB39</strain>
    </source>
</reference>
<dbReference type="AlphaFoldDB" id="A0A433D2Z1"/>
<sequence>MRTWCFFCTFIHHYQMGEFNPINIKLPVYCEVNDPLKGGVLLTFYPSHPFISISPIIVHRHYATQRFQLVFSLRSSGIPYPPAWLVLMGSPALLGQVFLTPRLTQYISNMVRWEYQLYEAEVKARSRRSANDWRVASMDYDPLGCVS</sequence>
<protein>
    <submittedName>
        <fullName evidence="1">Uncharacterized protein</fullName>
    </submittedName>
</protein>
<gene>
    <name evidence="1" type="ORF">BC936DRAFT_148481</name>
</gene>
<proteinExistence type="predicted"/>
<dbReference type="Proteomes" id="UP000268093">
    <property type="component" value="Unassembled WGS sequence"/>
</dbReference>
<evidence type="ECO:0000313" key="1">
    <source>
        <dbReference type="EMBL" id="RUP45210.1"/>
    </source>
</evidence>